<dbReference type="AlphaFoldDB" id="A0A974CPN1"/>
<dbReference type="GO" id="GO:0008289">
    <property type="term" value="F:lipid binding"/>
    <property type="evidence" value="ECO:0007669"/>
    <property type="project" value="InterPro"/>
</dbReference>
<dbReference type="OrthoDB" id="412780at2759"/>
<dbReference type="FunFam" id="2.40.128.20:FF:000001">
    <property type="entry name" value="Fatty acid-binding protein, adipocyte"/>
    <property type="match status" value="1"/>
</dbReference>
<name>A0A974CPN1_XENLA</name>
<dbReference type="InterPro" id="IPR000463">
    <property type="entry name" value="Fatty_acid-bd"/>
</dbReference>
<proteinExistence type="inferred from homology"/>
<protein>
    <recommendedName>
        <fullName evidence="2">Lipocalin/cytosolic fatty-acid binding domain-containing protein</fullName>
    </recommendedName>
</protein>
<dbReference type="SUPFAM" id="SSF50814">
    <property type="entry name" value="Lipocalins"/>
    <property type="match status" value="1"/>
</dbReference>
<comment type="similarity">
    <text evidence="1">Belongs to the calycin superfamily. Fatty-acid binding protein (FABP) family.</text>
</comment>
<reference evidence="4" key="1">
    <citation type="journal article" date="2016" name="Nature">
        <title>Genome evolution in the allotetraploid frog Xenopus laevis.</title>
        <authorList>
            <person name="Session A.M."/>
            <person name="Uno Y."/>
            <person name="Kwon T."/>
            <person name="Chapman J.A."/>
            <person name="Toyoda A."/>
            <person name="Takahashi S."/>
            <person name="Fukui A."/>
            <person name="Hikosaka A."/>
            <person name="Suzuki A."/>
            <person name="Kondo M."/>
            <person name="van Heeringen S.J."/>
            <person name="Quigley I."/>
            <person name="Heinz S."/>
            <person name="Ogino H."/>
            <person name="Ochi H."/>
            <person name="Hellsten U."/>
            <person name="Lyons J.B."/>
            <person name="Simakov O."/>
            <person name="Putnam N."/>
            <person name="Stites J."/>
            <person name="Kuroki Y."/>
            <person name="Tanaka T."/>
            <person name="Michiue T."/>
            <person name="Watanabe M."/>
            <person name="Bogdanovic O."/>
            <person name="Lister R."/>
            <person name="Georgiou G."/>
            <person name="Paranjpe S.S."/>
            <person name="van Kruijsbergen I."/>
            <person name="Shu S."/>
            <person name="Carlson J."/>
            <person name="Kinoshita T."/>
            <person name="Ohta Y."/>
            <person name="Mawaribuchi S."/>
            <person name="Jenkins J."/>
            <person name="Grimwood J."/>
            <person name="Schmutz J."/>
            <person name="Mitros T."/>
            <person name="Mozaffari S.V."/>
            <person name="Suzuki Y."/>
            <person name="Haramoto Y."/>
            <person name="Yamamoto T.S."/>
            <person name="Takagi C."/>
            <person name="Heald R."/>
            <person name="Miller K."/>
            <person name="Haudenschild C."/>
            <person name="Kitzman J."/>
            <person name="Nakayama T."/>
            <person name="Izutsu Y."/>
            <person name="Robert J."/>
            <person name="Fortriede J."/>
            <person name="Burns K."/>
            <person name="Lotay V."/>
            <person name="Karimi K."/>
            <person name="Yasuoka Y."/>
            <person name="Dichmann D.S."/>
            <person name="Flajnik M.F."/>
            <person name="Houston D.W."/>
            <person name="Shendure J."/>
            <person name="DuPasquier L."/>
            <person name="Vize P.D."/>
            <person name="Zorn A.M."/>
            <person name="Ito M."/>
            <person name="Marcotte E.M."/>
            <person name="Wallingford J.B."/>
            <person name="Ito Y."/>
            <person name="Asashima M."/>
            <person name="Ueno N."/>
            <person name="Matsuda Y."/>
            <person name="Veenstra G.J."/>
            <person name="Fujiyama A."/>
            <person name="Harland R.M."/>
            <person name="Taira M."/>
            <person name="Rokhsar D.S."/>
        </authorList>
    </citation>
    <scope>NUCLEOTIDE SEQUENCE [LARGE SCALE GENOMIC DNA]</scope>
    <source>
        <strain evidence="4">J</strain>
    </source>
</reference>
<dbReference type="PANTHER" id="PTHR11955">
    <property type="entry name" value="FATTY ACID BINDING PROTEIN"/>
    <property type="match status" value="1"/>
</dbReference>
<organism evidence="3 4">
    <name type="scientific">Xenopus laevis</name>
    <name type="common">African clawed frog</name>
    <dbReference type="NCBI Taxonomy" id="8355"/>
    <lineage>
        <taxon>Eukaryota</taxon>
        <taxon>Metazoa</taxon>
        <taxon>Chordata</taxon>
        <taxon>Craniata</taxon>
        <taxon>Vertebrata</taxon>
        <taxon>Euteleostomi</taxon>
        <taxon>Amphibia</taxon>
        <taxon>Batrachia</taxon>
        <taxon>Anura</taxon>
        <taxon>Pipoidea</taxon>
        <taxon>Pipidae</taxon>
        <taxon>Xenopodinae</taxon>
        <taxon>Xenopus</taxon>
        <taxon>Xenopus</taxon>
    </lineage>
</organism>
<dbReference type="KEGG" id="xla:734299"/>
<dbReference type="Pfam" id="PF00061">
    <property type="entry name" value="Lipocalin"/>
    <property type="match status" value="1"/>
</dbReference>
<evidence type="ECO:0000256" key="1">
    <source>
        <dbReference type="ARBA" id="ARBA00008390"/>
    </source>
</evidence>
<dbReference type="InterPro" id="IPR031259">
    <property type="entry name" value="ILBP"/>
</dbReference>
<dbReference type="EMBL" id="CM004476">
    <property type="protein sequence ID" value="OCT76933.1"/>
    <property type="molecule type" value="Genomic_DNA"/>
</dbReference>
<dbReference type="CDD" id="cd19443">
    <property type="entry name" value="FABP3-like"/>
    <property type="match status" value="1"/>
</dbReference>
<gene>
    <name evidence="3" type="ORF">XELAEV_18032137mg</name>
</gene>
<dbReference type="InterPro" id="IPR000566">
    <property type="entry name" value="Lipocln_cytosolic_FA-bd_dom"/>
</dbReference>
<dbReference type="Gene3D" id="2.40.128.20">
    <property type="match status" value="1"/>
</dbReference>
<feature type="domain" description="Lipocalin/cytosolic fatty-acid binding" evidence="2">
    <location>
        <begin position="8"/>
        <end position="132"/>
    </location>
</feature>
<accession>A0A974CPN1</accession>
<evidence type="ECO:0000313" key="4">
    <source>
        <dbReference type="Proteomes" id="UP000694892"/>
    </source>
</evidence>
<dbReference type="Proteomes" id="UP000694892">
    <property type="component" value="Chromosome 6L"/>
</dbReference>
<dbReference type="InterPro" id="IPR012674">
    <property type="entry name" value="Calycin"/>
</dbReference>
<evidence type="ECO:0000259" key="2">
    <source>
        <dbReference type="Pfam" id="PF00061"/>
    </source>
</evidence>
<sequence>MESFCASWALIDADSDNFDMYMKAVDVSSFMRKAAGASKPDVIISKDGDVIKIRSESTFKNHEICFKLGEEFDEETADGRKTKTNVTLENNVLVQLQKWKGKESTIKREIKDDQMVTTCIAGDITAKRTYKKK</sequence>
<evidence type="ECO:0000313" key="3">
    <source>
        <dbReference type="EMBL" id="OCT76933.1"/>
    </source>
</evidence>
<dbReference type="PRINTS" id="PR00178">
    <property type="entry name" value="FATTYACIDBP"/>
</dbReference>
<dbReference type="OMA" id="LTAKCIM"/>